<organism evidence="2 3">
    <name type="scientific">Raphanus sativus</name>
    <name type="common">Radish</name>
    <name type="synonym">Raphanus raphanistrum var. sativus</name>
    <dbReference type="NCBI Taxonomy" id="3726"/>
    <lineage>
        <taxon>Eukaryota</taxon>
        <taxon>Viridiplantae</taxon>
        <taxon>Streptophyta</taxon>
        <taxon>Embryophyta</taxon>
        <taxon>Tracheophyta</taxon>
        <taxon>Spermatophyta</taxon>
        <taxon>Magnoliopsida</taxon>
        <taxon>eudicotyledons</taxon>
        <taxon>Gunneridae</taxon>
        <taxon>Pentapetalae</taxon>
        <taxon>rosids</taxon>
        <taxon>malvids</taxon>
        <taxon>Brassicales</taxon>
        <taxon>Brassicaceae</taxon>
        <taxon>Brassiceae</taxon>
        <taxon>Raphanus</taxon>
    </lineage>
</organism>
<reference evidence="3" key="2">
    <citation type="submission" date="2025-08" db="UniProtKB">
        <authorList>
            <consortium name="RefSeq"/>
        </authorList>
    </citation>
    <scope>IDENTIFICATION</scope>
    <source>
        <tissue evidence="3">Leaf</tissue>
    </source>
</reference>
<dbReference type="PANTHER" id="PTHR33889:SF1">
    <property type="entry name" value="OS03G0834800 PROTEIN"/>
    <property type="match status" value="1"/>
</dbReference>
<dbReference type="InterPro" id="IPR056671">
    <property type="entry name" value="DUF7769"/>
</dbReference>
<dbReference type="InterPro" id="IPR036397">
    <property type="entry name" value="RNaseH_sf"/>
</dbReference>
<accession>A0A6J0LNI5</accession>
<protein>
    <submittedName>
        <fullName evidence="3">Uncharacterized protein LOC108832853</fullName>
    </submittedName>
</protein>
<dbReference type="KEGG" id="rsz:108832853"/>
<dbReference type="Gene3D" id="3.30.420.10">
    <property type="entry name" value="Ribonuclease H-like superfamily/Ribonuclease H"/>
    <property type="match status" value="1"/>
</dbReference>
<dbReference type="AlphaFoldDB" id="A0A6J0LNI5"/>
<proteinExistence type="predicted"/>
<name>A0A6J0LNI5_RAPSA</name>
<feature type="domain" description="DUF7769" evidence="1">
    <location>
        <begin position="102"/>
        <end position="154"/>
    </location>
</feature>
<dbReference type="GO" id="GO:0003676">
    <property type="term" value="F:nucleic acid binding"/>
    <property type="evidence" value="ECO:0007669"/>
    <property type="project" value="InterPro"/>
</dbReference>
<keyword evidence="2" id="KW-1185">Reference proteome</keyword>
<sequence length="279" mass="31769">MIEKGNKPGELKLWVTKPVLIKPSREGRLGEKTQRSKVVILASVFVSGRPLKNQILSTDENTKKETSMWTMQEIRTQPSNMQGGSTGILQSSQDVTVHRKQMTNGERWEIYHALLARSINGKLKEYHTTEVSNLFSVPLQTVQKIWRRAKNTPNGEAVDVSHKRKGNCGRKKTHVDLSRIVDVPLCRRKTLRSLTASLDVSCTSLFRCLKDGLIKRHTNAIKPSLTENTMRVRLEFCISMLDRSTMPDHPKFNAMQDVVHIDEKCIYMTKKTVLLSSSR</sequence>
<dbReference type="RefSeq" id="XP_018461805.1">
    <property type="nucleotide sequence ID" value="XM_018606303.1"/>
</dbReference>
<evidence type="ECO:0000313" key="3">
    <source>
        <dbReference type="RefSeq" id="XP_018461805.1"/>
    </source>
</evidence>
<reference evidence="2" key="1">
    <citation type="journal article" date="2019" name="Database">
        <title>The radish genome database (RadishGD): an integrated information resource for radish genomics.</title>
        <authorList>
            <person name="Yu H.J."/>
            <person name="Baek S."/>
            <person name="Lee Y.J."/>
            <person name="Cho A."/>
            <person name="Mun J.H."/>
        </authorList>
    </citation>
    <scope>NUCLEOTIDE SEQUENCE [LARGE SCALE GENOMIC DNA]</scope>
    <source>
        <strain evidence="2">cv. WK10039</strain>
    </source>
</reference>
<dbReference type="PANTHER" id="PTHR33889">
    <property type="entry name" value="OS04G0681850 PROTEIN"/>
    <property type="match status" value="1"/>
</dbReference>
<evidence type="ECO:0000259" key="1">
    <source>
        <dbReference type="Pfam" id="PF24964"/>
    </source>
</evidence>
<dbReference type="Proteomes" id="UP000504610">
    <property type="component" value="Chromosome 1"/>
</dbReference>
<dbReference type="GeneID" id="108832853"/>
<evidence type="ECO:0000313" key="2">
    <source>
        <dbReference type="Proteomes" id="UP000504610"/>
    </source>
</evidence>
<gene>
    <name evidence="3" type="primary">LOC108832853</name>
</gene>
<dbReference type="OrthoDB" id="155387at2759"/>
<dbReference type="Pfam" id="PF24964">
    <property type="entry name" value="DUF7769"/>
    <property type="match status" value="1"/>
</dbReference>